<reference evidence="2" key="1">
    <citation type="submission" date="2022-11" db="UniProtKB">
        <authorList>
            <consortium name="WormBaseParasite"/>
        </authorList>
    </citation>
    <scope>IDENTIFICATION</scope>
</reference>
<dbReference type="Proteomes" id="UP000887576">
    <property type="component" value="Unplaced"/>
</dbReference>
<name>A0AC34R457_9BILA</name>
<proteinExistence type="predicted"/>
<evidence type="ECO:0000313" key="1">
    <source>
        <dbReference type="Proteomes" id="UP000887576"/>
    </source>
</evidence>
<protein>
    <submittedName>
        <fullName evidence="2">Peroxiredoxin-like 2 activated in M-CSF stimulated monocytes</fullName>
    </submittedName>
</protein>
<dbReference type="WBParaSite" id="JU765_v2.g3299.t1">
    <property type="protein sequence ID" value="JU765_v2.g3299.t1"/>
    <property type="gene ID" value="JU765_v2.g3299"/>
</dbReference>
<evidence type="ECO:0000313" key="2">
    <source>
        <dbReference type="WBParaSite" id="JU765_v2.g3299.t1"/>
    </source>
</evidence>
<organism evidence="1 2">
    <name type="scientific">Panagrolaimus sp. JU765</name>
    <dbReference type="NCBI Taxonomy" id="591449"/>
    <lineage>
        <taxon>Eukaryota</taxon>
        <taxon>Metazoa</taxon>
        <taxon>Ecdysozoa</taxon>
        <taxon>Nematoda</taxon>
        <taxon>Chromadorea</taxon>
        <taxon>Rhabditida</taxon>
        <taxon>Tylenchina</taxon>
        <taxon>Panagrolaimomorpha</taxon>
        <taxon>Panagrolaimoidea</taxon>
        <taxon>Panagrolaimidae</taxon>
        <taxon>Panagrolaimus</taxon>
    </lineage>
</organism>
<accession>A0AC34R457</accession>
<sequence>MIGSFLGYGAVSAVLGAVLYANMPTKYTIGHVIPTVSYLSKAKLIKLDSEKDALTGKTIEAKQIFDQGPVLVMAVRRPGCTFCRKEASELTQIKDKLDAAGVRLMGVVHEYQGVDQFKPFLKGDVYYDTEKTFYGPEQRWLPFWIGFLRVNTYLNGFNSRHVPGNYEGEGRLLGGVYLINKDQMLFSHLEKDWGDAVDPNDVLEAIKKIH</sequence>